<feature type="domain" description="Thioredoxin" evidence="6">
    <location>
        <begin position="21"/>
        <end position="106"/>
    </location>
</feature>
<evidence type="ECO:0000259" key="6">
    <source>
        <dbReference type="Pfam" id="PF00085"/>
    </source>
</evidence>
<evidence type="ECO:0000313" key="8">
    <source>
        <dbReference type="Proteomes" id="UP000011081"/>
    </source>
</evidence>
<evidence type="ECO:0000256" key="3">
    <source>
        <dbReference type="ARBA" id="ARBA00022989"/>
    </source>
</evidence>
<dbReference type="PANTHER" id="PTHR46426">
    <property type="entry name" value="PROTEIN DISULFIDE-ISOMERASE TMX3"/>
    <property type="match status" value="1"/>
</dbReference>
<dbReference type="OrthoDB" id="427280at2759"/>
<evidence type="ECO:0000256" key="4">
    <source>
        <dbReference type="ARBA" id="ARBA00023136"/>
    </source>
</evidence>
<dbReference type="InParanoid" id="L2GS32"/>
<dbReference type="Proteomes" id="UP000011081">
    <property type="component" value="Unassembled WGS sequence"/>
</dbReference>
<dbReference type="HOGENOM" id="CLU_042417_0_0_1"/>
<evidence type="ECO:0000256" key="2">
    <source>
        <dbReference type="ARBA" id="ARBA00022692"/>
    </source>
</evidence>
<evidence type="ECO:0000256" key="1">
    <source>
        <dbReference type="ARBA" id="ARBA00004167"/>
    </source>
</evidence>
<keyword evidence="3 5" id="KW-1133">Transmembrane helix</keyword>
<dbReference type="CDD" id="cd02947">
    <property type="entry name" value="TRX_family"/>
    <property type="match status" value="1"/>
</dbReference>
<keyword evidence="4 5" id="KW-0472">Membrane</keyword>
<dbReference type="OMA" id="GIAEWLF"/>
<name>L2GS32_VAVCU</name>
<dbReference type="InterPro" id="IPR013766">
    <property type="entry name" value="Thioredoxin_domain"/>
</dbReference>
<proteinExistence type="predicted"/>
<accession>L2GS32</accession>
<dbReference type="Pfam" id="PF00085">
    <property type="entry name" value="Thioredoxin"/>
    <property type="match status" value="1"/>
</dbReference>
<evidence type="ECO:0000313" key="7">
    <source>
        <dbReference type="EMBL" id="ELA46466.1"/>
    </source>
</evidence>
<dbReference type="InterPro" id="IPR052250">
    <property type="entry name" value="PDI_TMX3"/>
</dbReference>
<dbReference type="Gene3D" id="3.40.30.10">
    <property type="entry name" value="Glutaredoxin"/>
    <property type="match status" value="2"/>
</dbReference>
<dbReference type="SUPFAM" id="SSF52833">
    <property type="entry name" value="Thioredoxin-like"/>
    <property type="match status" value="2"/>
</dbReference>
<keyword evidence="8" id="KW-1185">Reference proteome</keyword>
<comment type="subcellular location">
    <subcellularLocation>
        <location evidence="1">Membrane</location>
        <topology evidence="1">Single-pass membrane protein</topology>
    </subcellularLocation>
</comment>
<gene>
    <name evidence="7" type="ORF">VCUG_02061</name>
</gene>
<reference evidence="8" key="1">
    <citation type="submission" date="2011-03" db="EMBL/GenBank/DDBJ databases">
        <title>The genome sequence of Vavraia culicis strain floridensis.</title>
        <authorList>
            <consortium name="The Broad Institute Genome Sequencing Platform"/>
            <person name="Cuomo C."/>
            <person name="Becnel J."/>
            <person name="Sanscrainte N."/>
            <person name="Young S.K."/>
            <person name="Zeng Q."/>
            <person name="Gargeya S."/>
            <person name="Fitzgerald M."/>
            <person name="Haas B."/>
            <person name="Abouelleil A."/>
            <person name="Alvarado L."/>
            <person name="Arachchi H.M."/>
            <person name="Berlin A."/>
            <person name="Chapman S.B."/>
            <person name="Gearin G."/>
            <person name="Goldberg J."/>
            <person name="Griggs A."/>
            <person name="Gujja S."/>
            <person name="Hansen M."/>
            <person name="Heiman D."/>
            <person name="Howarth C."/>
            <person name="Larimer J."/>
            <person name="Lui A."/>
            <person name="MacDonald P.J.P."/>
            <person name="McCowen C."/>
            <person name="Montmayeur A."/>
            <person name="Murphy C."/>
            <person name="Neiman D."/>
            <person name="Pearson M."/>
            <person name="Priest M."/>
            <person name="Roberts A."/>
            <person name="Saif S."/>
            <person name="Shea T."/>
            <person name="Sisk P."/>
            <person name="Stolte C."/>
            <person name="Sykes S."/>
            <person name="Wortman J."/>
            <person name="Nusbaum C."/>
            <person name="Birren B."/>
        </authorList>
    </citation>
    <scope>NUCLEOTIDE SEQUENCE [LARGE SCALE GENOMIC DNA]</scope>
    <source>
        <strain evidence="8">floridensis</strain>
    </source>
</reference>
<feature type="transmembrane region" description="Helical" evidence="5">
    <location>
        <begin position="464"/>
        <end position="482"/>
    </location>
</feature>
<dbReference type="GeneID" id="19879929"/>
<evidence type="ECO:0000256" key="5">
    <source>
        <dbReference type="SAM" id="Phobius"/>
    </source>
</evidence>
<dbReference type="InterPro" id="IPR036249">
    <property type="entry name" value="Thioredoxin-like_sf"/>
</dbReference>
<dbReference type="GO" id="GO:0016020">
    <property type="term" value="C:membrane"/>
    <property type="evidence" value="ECO:0007669"/>
    <property type="project" value="UniProtKB-SubCell"/>
</dbReference>
<dbReference type="RefSeq" id="XP_008075074.1">
    <property type="nucleotide sequence ID" value="XM_008076883.1"/>
</dbReference>
<dbReference type="GO" id="GO:0005783">
    <property type="term" value="C:endoplasmic reticulum"/>
    <property type="evidence" value="ECO:0007669"/>
    <property type="project" value="TreeGrafter"/>
</dbReference>
<organism evidence="7 8">
    <name type="scientific">Vavraia culicis (isolate floridensis)</name>
    <name type="common">Microsporidian parasite</name>
    <dbReference type="NCBI Taxonomy" id="948595"/>
    <lineage>
        <taxon>Eukaryota</taxon>
        <taxon>Fungi</taxon>
        <taxon>Fungi incertae sedis</taxon>
        <taxon>Microsporidia</taxon>
        <taxon>Pleistophoridae</taxon>
        <taxon>Vavraia</taxon>
    </lineage>
</organism>
<sequence>MLILLPMILAAEKKACELPSSGSLYLTKFFKENCIHCQNISPHMNELEDTMLRHNVGVKFKQISCDECDCDALDIVAVPTLILSKGKEEISRLRGYSDYGGLVKFIGDNLDLDMKIFSRASPEDGKVIVLYERDFYSGFEGPWLILFYSKRKDPMRDTIVDIASKFSGQLKVGEISENNAANLTHRFNIQTFPAVIAIYNGILAGYSGKQTPTSVLEFVERLMAPSFKEINLEEFEQLASKDAKSPKFIVLYTNLGLANSFYRKAAHEYKLRAQIFKSKDTALFQRASIYPKKSDEEDAKDEDRVILTVFKDNVFHRCPIPLSNPQGIAEWLFNSHFPNVTRITNDNFYTIFHGIKPAVLLLTQSDEFVDLFEDAAKRINTGLPFNDQVMGVLDVSEFSMFLPALLPGLKSPVMVIFDPQRQLFFTRRVRFNSVDFYSDLLTLINMYFEGKLKPYPYRSSWKKYMFGAFVLVILGLLVSIVSKRKNILKRE</sequence>
<dbReference type="PANTHER" id="PTHR46426:SF1">
    <property type="entry name" value="PROTEIN DISULFIDE-ISOMERASE TMX3"/>
    <property type="match status" value="1"/>
</dbReference>
<dbReference type="AlphaFoldDB" id="L2GS32"/>
<dbReference type="EMBL" id="GL877444">
    <property type="protein sequence ID" value="ELA46466.1"/>
    <property type="molecule type" value="Genomic_DNA"/>
</dbReference>
<protein>
    <recommendedName>
        <fullName evidence="6">Thioredoxin domain-containing protein</fullName>
    </recommendedName>
</protein>
<dbReference type="STRING" id="948595.L2GS32"/>
<keyword evidence="2 5" id="KW-0812">Transmembrane</keyword>
<dbReference type="VEuPathDB" id="MicrosporidiaDB:VCUG_02061"/>